<feature type="compositionally biased region" description="Low complexity" evidence="1">
    <location>
        <begin position="75"/>
        <end position="90"/>
    </location>
</feature>
<feature type="compositionally biased region" description="Low complexity" evidence="1">
    <location>
        <begin position="1"/>
        <end position="14"/>
    </location>
</feature>
<dbReference type="OrthoDB" id="3647at2759"/>
<name>A0A0D2X1T5_CAPO3</name>
<feature type="region of interest" description="Disordered" evidence="1">
    <location>
        <begin position="1"/>
        <end position="98"/>
    </location>
</feature>
<dbReference type="AlphaFoldDB" id="A0A0D2X1T5"/>
<dbReference type="Proteomes" id="UP000008743">
    <property type="component" value="Unassembled WGS sequence"/>
</dbReference>
<proteinExistence type="predicted"/>
<evidence type="ECO:0000256" key="1">
    <source>
        <dbReference type="SAM" id="MobiDB-lite"/>
    </source>
</evidence>
<sequence length="369" mass="40061">MLAAATKTTKTTKTTKAETEVKAKTKTKTKETDPDTVQAKAPTKASSRSRVSTTKSEATPSPAVTGTDGDGAHVQSGASQASQAAAAAASTLPPGKAPPFNPLATLMFDSRQRALARKHPLDTIRSPLVAEMLVNMLGDVRGKTFVDVNCGVGLVSRLLLNKGAAHVLGTNQSSGVMGHYMELAERSNHRFALWQTSWPRDLDTPILPERLWNAPKRSWDEEPSVEVVGGGGRWAPVKLLEDLIARRGIFHFGRIPFTVLANVRKFACTLTAARPDGTVAPVTDSTIVGSHSYIDITYMLLFEATSIIYPVAEFHTSFGRTLPPAPGCLIRLVPRSISLLRTIDHFTILRELCLRLGRQSVQRGIRYEQ</sequence>
<organism evidence="2 3">
    <name type="scientific">Capsaspora owczarzaki (strain ATCC 30864)</name>
    <dbReference type="NCBI Taxonomy" id="595528"/>
    <lineage>
        <taxon>Eukaryota</taxon>
        <taxon>Filasterea</taxon>
        <taxon>Capsaspora</taxon>
    </lineage>
</organism>
<dbReference type="EMBL" id="KE346362">
    <property type="protein sequence ID" value="KJE91369.1"/>
    <property type="molecule type" value="Genomic_DNA"/>
</dbReference>
<feature type="compositionally biased region" description="Polar residues" evidence="1">
    <location>
        <begin position="44"/>
        <end position="64"/>
    </location>
</feature>
<feature type="compositionally biased region" description="Basic and acidic residues" evidence="1">
    <location>
        <begin position="15"/>
        <end position="33"/>
    </location>
</feature>
<dbReference type="InterPro" id="IPR029063">
    <property type="entry name" value="SAM-dependent_MTases_sf"/>
</dbReference>
<gene>
    <name evidence="2" type="ORF">CAOG_002512</name>
</gene>
<evidence type="ECO:0000313" key="2">
    <source>
        <dbReference type="EMBL" id="KJE91369.1"/>
    </source>
</evidence>
<keyword evidence="3" id="KW-1185">Reference proteome</keyword>
<accession>A0A0D2X1T5</accession>
<protein>
    <submittedName>
        <fullName evidence="2">Uncharacterized protein</fullName>
    </submittedName>
</protein>
<reference evidence="3" key="1">
    <citation type="submission" date="2011-02" db="EMBL/GenBank/DDBJ databases">
        <title>The Genome Sequence of Capsaspora owczarzaki ATCC 30864.</title>
        <authorList>
            <person name="Russ C."/>
            <person name="Cuomo C."/>
            <person name="Burger G."/>
            <person name="Gray M.W."/>
            <person name="Holland P.W.H."/>
            <person name="King N."/>
            <person name="Lang F.B.F."/>
            <person name="Roger A.J."/>
            <person name="Ruiz-Trillo I."/>
            <person name="Young S.K."/>
            <person name="Zeng Q."/>
            <person name="Gargeya S."/>
            <person name="Alvarado L."/>
            <person name="Berlin A."/>
            <person name="Chapman S.B."/>
            <person name="Chen Z."/>
            <person name="Freedman E."/>
            <person name="Gellesch M."/>
            <person name="Goldberg J."/>
            <person name="Griggs A."/>
            <person name="Gujja S."/>
            <person name="Heilman E."/>
            <person name="Heiman D."/>
            <person name="Howarth C."/>
            <person name="Mehta T."/>
            <person name="Neiman D."/>
            <person name="Pearson M."/>
            <person name="Roberts A."/>
            <person name="Saif S."/>
            <person name="Shea T."/>
            <person name="Shenoy N."/>
            <person name="Sisk P."/>
            <person name="Stolte C."/>
            <person name="Sykes S."/>
            <person name="White J."/>
            <person name="Yandava C."/>
            <person name="Haas B."/>
            <person name="Nusbaum C."/>
            <person name="Birren B."/>
        </authorList>
    </citation>
    <scope>NUCLEOTIDE SEQUENCE</scope>
    <source>
        <strain evidence="3">ATCC 30864</strain>
    </source>
</reference>
<evidence type="ECO:0000313" key="3">
    <source>
        <dbReference type="Proteomes" id="UP000008743"/>
    </source>
</evidence>
<dbReference type="SUPFAM" id="SSF53335">
    <property type="entry name" value="S-adenosyl-L-methionine-dependent methyltransferases"/>
    <property type="match status" value="1"/>
</dbReference>
<dbReference type="Gene3D" id="3.40.50.150">
    <property type="entry name" value="Vaccinia Virus protein VP39"/>
    <property type="match status" value="1"/>
</dbReference>